<dbReference type="STRING" id="1029756.W911_15880"/>
<sequence>MGSIPPFFFLSSVGMLWTSKSRTSTPKPIKTRRLVLRALVPGDAREMALYAGDWDVARMTARIPYPYSEALAEQWMDSLEPGEDVRVITLGGELIGAVGYMPQPDGTAEIGYWIGKPWWGNGYATEAARALVRYCFGKGGYAQLTCAHFVDNPGSARVIRKLGFTPLEETSPVWCDARQAEVETQWYELKRPLMGVLWRRRS</sequence>
<dbReference type="HOGENOM" id="CLU_013985_3_4_5"/>
<comment type="similarity">
    <text evidence="3">Belongs to the acetyltransferase family. RimJ subfamily.</text>
</comment>
<dbReference type="PANTHER" id="PTHR43792:SF8">
    <property type="entry name" value="[RIBOSOMAL PROTEIN US5]-ALANINE N-ACETYLTRANSFERASE"/>
    <property type="match status" value="1"/>
</dbReference>
<dbReference type="Pfam" id="PF13302">
    <property type="entry name" value="Acetyltransf_3"/>
    <property type="match status" value="1"/>
</dbReference>
<dbReference type="Gene3D" id="3.40.630.30">
    <property type="match status" value="1"/>
</dbReference>
<dbReference type="Proteomes" id="UP000018542">
    <property type="component" value="Chromosome"/>
</dbReference>
<keyword evidence="1 5" id="KW-0808">Transferase</keyword>
<dbReference type="EMBL" id="CP006912">
    <property type="protein sequence ID" value="AHB49547.1"/>
    <property type="molecule type" value="Genomic_DNA"/>
</dbReference>
<evidence type="ECO:0000256" key="1">
    <source>
        <dbReference type="ARBA" id="ARBA00022679"/>
    </source>
</evidence>
<feature type="domain" description="N-acetyltransferase" evidence="4">
    <location>
        <begin position="42"/>
        <end position="192"/>
    </location>
</feature>
<dbReference type="PROSITE" id="PS51186">
    <property type="entry name" value="GNAT"/>
    <property type="match status" value="1"/>
</dbReference>
<dbReference type="InterPro" id="IPR051531">
    <property type="entry name" value="N-acetyltransferase"/>
</dbReference>
<keyword evidence="2" id="KW-0012">Acyltransferase</keyword>
<gene>
    <name evidence="5" type="ORF">W911_15880</name>
</gene>
<name>V5SGB9_9HYPH</name>
<evidence type="ECO:0000259" key="4">
    <source>
        <dbReference type="PROSITE" id="PS51186"/>
    </source>
</evidence>
<evidence type="ECO:0000313" key="6">
    <source>
        <dbReference type="Proteomes" id="UP000018542"/>
    </source>
</evidence>
<organism evidence="5 6">
    <name type="scientific">Hyphomicrobium nitrativorans NL23</name>
    <dbReference type="NCBI Taxonomy" id="1029756"/>
    <lineage>
        <taxon>Bacteria</taxon>
        <taxon>Pseudomonadati</taxon>
        <taxon>Pseudomonadota</taxon>
        <taxon>Alphaproteobacteria</taxon>
        <taxon>Hyphomicrobiales</taxon>
        <taxon>Hyphomicrobiaceae</taxon>
        <taxon>Hyphomicrobium</taxon>
    </lineage>
</organism>
<proteinExistence type="inferred from homology"/>
<dbReference type="SUPFAM" id="SSF55729">
    <property type="entry name" value="Acyl-CoA N-acyltransferases (Nat)"/>
    <property type="match status" value="1"/>
</dbReference>
<dbReference type="InterPro" id="IPR000182">
    <property type="entry name" value="GNAT_dom"/>
</dbReference>
<dbReference type="AlphaFoldDB" id="V5SGB9"/>
<reference evidence="5 6" key="1">
    <citation type="journal article" date="2014" name="Genome Announc.">
        <title>Complete Genome Sequence of Hyphomicrobium nitrativorans Strain NL23, a Denitrifying Bacterium Isolated from Biofilm of a Methanol-Fed Denitrification System Treating Seawater at the Montreal Biodome.</title>
        <authorList>
            <person name="Martineau C."/>
            <person name="Villeneuve C."/>
            <person name="Mauffrey F."/>
            <person name="Villemur R."/>
        </authorList>
    </citation>
    <scope>NUCLEOTIDE SEQUENCE [LARGE SCALE GENOMIC DNA]</scope>
    <source>
        <strain evidence="5">NL23</strain>
    </source>
</reference>
<dbReference type="InterPro" id="IPR016181">
    <property type="entry name" value="Acyl_CoA_acyltransferase"/>
</dbReference>
<evidence type="ECO:0000313" key="5">
    <source>
        <dbReference type="EMBL" id="AHB49547.1"/>
    </source>
</evidence>
<dbReference type="PANTHER" id="PTHR43792">
    <property type="entry name" value="GNAT FAMILY, PUTATIVE (AFU_ORTHOLOGUE AFUA_3G00765)-RELATED-RELATED"/>
    <property type="match status" value="1"/>
</dbReference>
<accession>V5SGB9</accession>
<evidence type="ECO:0000256" key="3">
    <source>
        <dbReference type="ARBA" id="ARBA00038502"/>
    </source>
</evidence>
<dbReference type="GO" id="GO:0016747">
    <property type="term" value="F:acyltransferase activity, transferring groups other than amino-acyl groups"/>
    <property type="evidence" value="ECO:0007669"/>
    <property type="project" value="InterPro"/>
</dbReference>
<dbReference type="KEGG" id="hni:W911_15880"/>
<dbReference type="PATRIC" id="fig|1029756.8.peg.3308"/>
<keyword evidence="6" id="KW-1185">Reference proteome</keyword>
<protein>
    <submittedName>
        <fullName evidence="5">GCN5 family acetyltransferase</fullName>
    </submittedName>
</protein>
<evidence type="ECO:0000256" key="2">
    <source>
        <dbReference type="ARBA" id="ARBA00023315"/>
    </source>
</evidence>